<keyword evidence="1" id="KW-0472">Membrane</keyword>
<accession>A0A1N6R034</accession>
<dbReference type="EMBL" id="FTMK01000005">
    <property type="protein sequence ID" value="SIQ22179.1"/>
    <property type="molecule type" value="Genomic_DNA"/>
</dbReference>
<feature type="transmembrane region" description="Helical" evidence="1">
    <location>
        <begin position="37"/>
        <end position="58"/>
    </location>
</feature>
<gene>
    <name evidence="2" type="ORF">SAMN05421641_1055</name>
</gene>
<keyword evidence="1" id="KW-1133">Transmembrane helix</keyword>
<proteinExistence type="predicted"/>
<dbReference type="AlphaFoldDB" id="A0A1N6R034"/>
<protein>
    <submittedName>
        <fullName evidence="2">Uncharacterized protein</fullName>
    </submittedName>
</protein>
<keyword evidence="1" id="KW-0812">Transmembrane</keyword>
<reference evidence="2 3" key="1">
    <citation type="submission" date="2017-01" db="EMBL/GenBank/DDBJ databases">
        <authorList>
            <person name="Varghese N."/>
            <person name="Submissions S."/>
        </authorList>
    </citation>
    <scope>NUCLEOTIDE SEQUENCE [LARGE SCALE GENOMIC DNA]</scope>
    <source>
        <strain evidence="2 3">ATCC 700171</strain>
    </source>
</reference>
<evidence type="ECO:0000313" key="3">
    <source>
        <dbReference type="Proteomes" id="UP000323956"/>
    </source>
</evidence>
<evidence type="ECO:0000256" key="1">
    <source>
        <dbReference type="SAM" id="Phobius"/>
    </source>
</evidence>
<evidence type="ECO:0000313" key="2">
    <source>
        <dbReference type="EMBL" id="SIQ22179.1"/>
    </source>
</evidence>
<name>A0A1N6R034_9RHOB</name>
<dbReference type="RefSeq" id="WP_149764917.1">
    <property type="nucleotide sequence ID" value="NZ_FTMK01000005.1"/>
</dbReference>
<organism evidence="2 3">
    <name type="scientific">Paracoccus thiocyanatus</name>
    <dbReference type="NCBI Taxonomy" id="34006"/>
    <lineage>
        <taxon>Bacteria</taxon>
        <taxon>Pseudomonadati</taxon>
        <taxon>Pseudomonadota</taxon>
        <taxon>Alphaproteobacteria</taxon>
        <taxon>Rhodobacterales</taxon>
        <taxon>Paracoccaceae</taxon>
        <taxon>Paracoccus</taxon>
    </lineage>
</organism>
<sequence length="60" mass="5850">MIALIGVAGLVLAFLTGVCLGAAAVEDVDGELRLSAGWWVLPGAILGGLLMAAVVVGMGA</sequence>
<dbReference type="Proteomes" id="UP000323956">
    <property type="component" value="Unassembled WGS sequence"/>
</dbReference>